<evidence type="ECO:0000256" key="3">
    <source>
        <dbReference type="ARBA" id="ARBA00023015"/>
    </source>
</evidence>
<dbReference type="OMA" id="HHHGAWT"/>
<organism evidence="9 10">
    <name type="scientific">Ophiostoma piceae (strain UAMH 11346)</name>
    <name type="common">Sap stain fungus</name>
    <dbReference type="NCBI Taxonomy" id="1262450"/>
    <lineage>
        <taxon>Eukaryota</taxon>
        <taxon>Fungi</taxon>
        <taxon>Dikarya</taxon>
        <taxon>Ascomycota</taxon>
        <taxon>Pezizomycotina</taxon>
        <taxon>Sordariomycetes</taxon>
        <taxon>Sordariomycetidae</taxon>
        <taxon>Ophiostomatales</taxon>
        <taxon>Ophiostomataceae</taxon>
        <taxon>Ophiostoma</taxon>
    </lineage>
</organism>
<dbReference type="GO" id="GO:0000981">
    <property type="term" value="F:DNA-binding transcription factor activity, RNA polymerase II-specific"/>
    <property type="evidence" value="ECO:0007669"/>
    <property type="project" value="InterPro"/>
</dbReference>
<dbReference type="AlphaFoldDB" id="S3C939"/>
<evidence type="ECO:0000256" key="7">
    <source>
        <dbReference type="SAM" id="MobiDB-lite"/>
    </source>
</evidence>
<dbReference type="PANTHER" id="PTHR37534">
    <property type="entry name" value="TRANSCRIPTIONAL ACTIVATOR PROTEIN UGA3"/>
    <property type="match status" value="1"/>
</dbReference>
<dbReference type="InterPro" id="IPR021858">
    <property type="entry name" value="Fun_TF"/>
</dbReference>
<keyword evidence="10" id="KW-1185">Reference proteome</keyword>
<evidence type="ECO:0000259" key="8">
    <source>
        <dbReference type="PROSITE" id="PS50048"/>
    </source>
</evidence>
<keyword evidence="6" id="KW-0539">Nucleus</keyword>
<dbReference type="SUPFAM" id="SSF57701">
    <property type="entry name" value="Zn2/Cys6 DNA-binding domain"/>
    <property type="match status" value="1"/>
</dbReference>
<reference evidence="9 10" key="1">
    <citation type="journal article" date="2013" name="BMC Genomics">
        <title>The genome and transcriptome of the pine saprophyte Ophiostoma piceae, and a comparison with the bark beetle-associated pine pathogen Grosmannia clavigera.</title>
        <authorList>
            <person name="Haridas S."/>
            <person name="Wang Y."/>
            <person name="Lim L."/>
            <person name="Massoumi Alamouti S."/>
            <person name="Jackman S."/>
            <person name="Docking R."/>
            <person name="Robertson G."/>
            <person name="Birol I."/>
            <person name="Bohlmann J."/>
            <person name="Breuil C."/>
        </authorList>
    </citation>
    <scope>NUCLEOTIDE SEQUENCE [LARGE SCALE GENOMIC DNA]</scope>
    <source>
        <strain evidence="9 10">UAMH 11346</strain>
    </source>
</reference>
<dbReference type="GO" id="GO:0000976">
    <property type="term" value="F:transcription cis-regulatory region binding"/>
    <property type="evidence" value="ECO:0007669"/>
    <property type="project" value="TreeGrafter"/>
</dbReference>
<dbReference type="HOGENOM" id="CLU_008719_5_1_1"/>
<sequence length="691" mass="77619">MATPSPATPTRKQTRTRTGCLNCRRRKRKCDEARPTCSTCRRRGQACEWGVVLTFRDENAQGLDGCHPSMREMGKRVWRRPIREFRILDVTTEVIRDYHTEEDSLFLDRVNDVNTGDETERPSSVRTIETSPPNFGTAQKQTESAVENLLYLRQGGHQPLQALPNLAGLPETLPPTLPHHHLQSLPTDLSIDMSTDYSYLDIIQDNQVFTPDGVISEDGIFRPGTAYHELHSTLRHHLIQEVRSNAPTRPTTPGPERQGLEAIDAPATSTIDDSNDSNYTPDTTVASIAVSDAVSLLAGPDECDLWRNWFDEVSHWLDKFDRDRHFQTILPAMARDHAYLRYSILALSARQRELKQTTRPTDRSLALYQEAIHQLLPHLPSRSTAVISTCVILCVLEMVSCSPRDWRRHLDGCASLMQAVGINGFVGGIEQALFWCFARMDICGGLISSVTTLIPVLRWTGKTTGLSGDIGADIDADVALFHSATARVGFEHWANYSVYLLGRVMDLIYGETAALVVRATPKSRIALETDTPTYRVRWLQLWHHISDWYRDRPPALHPTMTIPSSADASAPFPTVLFSNPAGISGNQLYHTASILLLQNQPTGLRLSLPGRPKPRGILWHARQICGIAISNHHHGAWTNTIQPLWIAGRCMSHPSEHKAILELMERIERESGWGTRTRADDLREFWGDLDD</sequence>
<keyword evidence="4" id="KW-0238">DNA-binding</keyword>
<dbReference type="OrthoDB" id="415590at2759"/>
<feature type="region of interest" description="Disordered" evidence="7">
    <location>
        <begin position="244"/>
        <end position="279"/>
    </location>
</feature>
<keyword evidence="5" id="KW-0804">Transcription</keyword>
<dbReference type="GO" id="GO:0008270">
    <property type="term" value="F:zinc ion binding"/>
    <property type="evidence" value="ECO:0007669"/>
    <property type="project" value="InterPro"/>
</dbReference>
<protein>
    <submittedName>
        <fullName evidence="9">Zinc c6 transcription factor</fullName>
    </submittedName>
</protein>
<comment type="subcellular location">
    <subcellularLocation>
        <location evidence="1">Nucleus</location>
    </subcellularLocation>
</comment>
<gene>
    <name evidence="9" type="ORF">F503_01249</name>
</gene>
<dbReference type="Pfam" id="PF00172">
    <property type="entry name" value="Zn_clus"/>
    <property type="match status" value="1"/>
</dbReference>
<name>S3C939_OPHP1</name>
<dbReference type="PROSITE" id="PS00463">
    <property type="entry name" value="ZN2_CY6_FUNGAL_1"/>
    <property type="match status" value="1"/>
</dbReference>
<keyword evidence="3" id="KW-0805">Transcription regulation</keyword>
<dbReference type="Gene3D" id="4.10.240.10">
    <property type="entry name" value="Zn(2)-C6 fungal-type DNA-binding domain"/>
    <property type="match status" value="1"/>
</dbReference>
<dbReference type="Pfam" id="PF11951">
    <property type="entry name" value="Fungal_trans_2"/>
    <property type="match status" value="1"/>
</dbReference>
<feature type="domain" description="Zn(2)-C6 fungal-type" evidence="8">
    <location>
        <begin position="19"/>
        <end position="49"/>
    </location>
</feature>
<dbReference type="GO" id="GO:0005634">
    <property type="term" value="C:nucleus"/>
    <property type="evidence" value="ECO:0007669"/>
    <property type="project" value="UniProtKB-SubCell"/>
</dbReference>
<evidence type="ECO:0000313" key="10">
    <source>
        <dbReference type="Proteomes" id="UP000016923"/>
    </source>
</evidence>
<dbReference type="Proteomes" id="UP000016923">
    <property type="component" value="Unassembled WGS sequence"/>
</dbReference>
<accession>S3C939</accession>
<dbReference type="CDD" id="cd00067">
    <property type="entry name" value="GAL4"/>
    <property type="match status" value="1"/>
</dbReference>
<evidence type="ECO:0000256" key="6">
    <source>
        <dbReference type="ARBA" id="ARBA00023242"/>
    </source>
</evidence>
<dbReference type="eggNOG" id="ENOG502QTCC">
    <property type="taxonomic scope" value="Eukaryota"/>
</dbReference>
<dbReference type="InterPro" id="IPR001138">
    <property type="entry name" value="Zn2Cys6_DnaBD"/>
</dbReference>
<dbReference type="GO" id="GO:0045944">
    <property type="term" value="P:positive regulation of transcription by RNA polymerase II"/>
    <property type="evidence" value="ECO:0007669"/>
    <property type="project" value="TreeGrafter"/>
</dbReference>
<dbReference type="PROSITE" id="PS50048">
    <property type="entry name" value="ZN2_CY6_FUNGAL_2"/>
    <property type="match status" value="1"/>
</dbReference>
<evidence type="ECO:0000256" key="5">
    <source>
        <dbReference type="ARBA" id="ARBA00023163"/>
    </source>
</evidence>
<feature type="region of interest" description="Disordered" evidence="7">
    <location>
        <begin position="113"/>
        <end position="138"/>
    </location>
</feature>
<evidence type="ECO:0000256" key="2">
    <source>
        <dbReference type="ARBA" id="ARBA00022833"/>
    </source>
</evidence>
<feature type="compositionally biased region" description="Polar residues" evidence="7">
    <location>
        <begin position="124"/>
        <end position="138"/>
    </location>
</feature>
<dbReference type="STRING" id="1262450.S3C939"/>
<keyword evidence="2" id="KW-0862">Zinc</keyword>
<evidence type="ECO:0000256" key="4">
    <source>
        <dbReference type="ARBA" id="ARBA00023125"/>
    </source>
</evidence>
<dbReference type="VEuPathDB" id="FungiDB:F503_01249"/>
<dbReference type="EMBL" id="KE148149">
    <property type="protein sequence ID" value="EPE08466.1"/>
    <property type="molecule type" value="Genomic_DNA"/>
</dbReference>
<feature type="compositionally biased region" description="Polar residues" evidence="7">
    <location>
        <begin position="267"/>
        <end position="279"/>
    </location>
</feature>
<evidence type="ECO:0000313" key="9">
    <source>
        <dbReference type="EMBL" id="EPE08466.1"/>
    </source>
</evidence>
<dbReference type="CDD" id="cd12148">
    <property type="entry name" value="fungal_TF_MHR"/>
    <property type="match status" value="1"/>
</dbReference>
<dbReference type="InterPro" id="IPR036864">
    <property type="entry name" value="Zn2-C6_fun-type_DNA-bd_sf"/>
</dbReference>
<evidence type="ECO:0000256" key="1">
    <source>
        <dbReference type="ARBA" id="ARBA00004123"/>
    </source>
</evidence>
<dbReference type="SMART" id="SM00066">
    <property type="entry name" value="GAL4"/>
    <property type="match status" value="1"/>
</dbReference>
<proteinExistence type="predicted"/>
<dbReference type="PANTHER" id="PTHR37534:SF4">
    <property type="entry name" value="ZN(II)2CYS6 TRANSCRIPTION FACTOR (EUROFUNG)"/>
    <property type="match status" value="1"/>
</dbReference>